<dbReference type="PIRSF" id="PIRSF006060">
    <property type="entry name" value="AA_transporter"/>
    <property type="match status" value="1"/>
</dbReference>
<dbReference type="EMBL" id="MU404352">
    <property type="protein sequence ID" value="KAI1614772.1"/>
    <property type="molecule type" value="Genomic_DNA"/>
</dbReference>
<keyword evidence="2" id="KW-0813">Transport</keyword>
<dbReference type="GO" id="GO:0016020">
    <property type="term" value="C:membrane"/>
    <property type="evidence" value="ECO:0007669"/>
    <property type="project" value="UniProtKB-SubCell"/>
</dbReference>
<feature type="transmembrane region" description="Helical" evidence="7">
    <location>
        <begin position="242"/>
        <end position="263"/>
    </location>
</feature>
<evidence type="ECO:0000256" key="2">
    <source>
        <dbReference type="ARBA" id="ARBA00022448"/>
    </source>
</evidence>
<feature type="transmembrane region" description="Helical" evidence="7">
    <location>
        <begin position="158"/>
        <end position="182"/>
    </location>
</feature>
<evidence type="ECO:0000256" key="7">
    <source>
        <dbReference type="SAM" id="Phobius"/>
    </source>
</evidence>
<dbReference type="InterPro" id="IPR050524">
    <property type="entry name" value="APC_YAT"/>
</dbReference>
<keyword evidence="5 7" id="KW-1133">Transmembrane helix</keyword>
<reference evidence="9" key="1">
    <citation type="journal article" date="2022" name="bioRxiv">
        <title>Deciphering the potential niche of two novel black yeast fungi from a biological soil crust based on their genomes, phenotypes, and melanin regulation.</title>
        <authorList>
            <consortium name="DOE Joint Genome Institute"/>
            <person name="Carr E.C."/>
            <person name="Barton Q."/>
            <person name="Grambo S."/>
            <person name="Sullivan M."/>
            <person name="Renfro C.M."/>
            <person name="Kuo A."/>
            <person name="Pangilinan J."/>
            <person name="Lipzen A."/>
            <person name="Keymanesh K."/>
            <person name="Savage E."/>
            <person name="Barry K."/>
            <person name="Grigoriev I.V."/>
            <person name="Riekhof W.R."/>
            <person name="Harris S.S."/>
        </authorList>
    </citation>
    <scope>NUCLEOTIDE SEQUENCE</scope>
    <source>
        <strain evidence="9">JF 03-4F</strain>
    </source>
</reference>
<sequence>MHTLEMDMDGKAHESVAMPDTETLSVNEAAVATLDIRYGHVKRGLKARHIQFIALGGTIGTSLFLGIGSSLTTAGPLSLLLGFLITGIAVYGMLVTLGEMATWLPIPGAIPQFCSRFVDDALGFAVGWNNWYFCAIVLCLEIDAAAIVIQYWPGARDITPAAWITLIIFFVVCLNIFAVSIYGEAEFVFASIKLITIFGLLIISLVIVLGGGPTHDRLGFRYWKNPGAMKPLPPATGDTGRFLGFFSVLVYAAFTYAGVEMVAAAAGEAENPRKNVPKAVRRVLYRILFFYVFGTLAIGLIVSSDDPNLLSAQKNGAAGAAESPWVIGIRNAGISALPSVINAVILTSAISSANAFLYTGSRYLYALAQNGHAPRIFLRCSKSGVPMYAVGMTAATSLLTYMTVSVAGANVFLWVRQASPRTSHVINEVDVSQFASLITVASLLTWMSICFAFIRFRKAQIVQGVETIDVGFMSRFQPYTAWATLAYFAVVTFFNGFQVFMHDEWSVSNFITAYIGLPAFAILFIFWKLVKRTKLHPLKEIDLISGKREVDAMEGQWPEMVPKNFLQKVWFWIA</sequence>
<feature type="transmembrane region" description="Helical" evidence="7">
    <location>
        <begin position="194"/>
        <end position="212"/>
    </location>
</feature>
<dbReference type="GO" id="GO:0015171">
    <property type="term" value="F:amino acid transmembrane transporter activity"/>
    <property type="evidence" value="ECO:0007669"/>
    <property type="project" value="TreeGrafter"/>
</dbReference>
<evidence type="ECO:0000256" key="1">
    <source>
        <dbReference type="ARBA" id="ARBA00004141"/>
    </source>
</evidence>
<dbReference type="InterPro" id="IPR004841">
    <property type="entry name" value="AA-permease/SLC12A_dom"/>
</dbReference>
<evidence type="ECO:0000256" key="4">
    <source>
        <dbReference type="ARBA" id="ARBA00022970"/>
    </source>
</evidence>
<feature type="transmembrane region" description="Helical" evidence="7">
    <location>
        <begin position="131"/>
        <end position="152"/>
    </location>
</feature>
<comment type="caution">
    <text evidence="9">The sequence shown here is derived from an EMBL/GenBank/DDBJ whole genome shotgun (WGS) entry which is preliminary data.</text>
</comment>
<dbReference type="Proteomes" id="UP001203852">
    <property type="component" value="Unassembled WGS sequence"/>
</dbReference>
<feature type="transmembrane region" description="Helical" evidence="7">
    <location>
        <begin position="507"/>
        <end position="530"/>
    </location>
</feature>
<proteinExistence type="predicted"/>
<evidence type="ECO:0000256" key="5">
    <source>
        <dbReference type="ARBA" id="ARBA00022989"/>
    </source>
</evidence>
<keyword evidence="3 7" id="KW-0812">Transmembrane</keyword>
<evidence type="ECO:0000259" key="8">
    <source>
        <dbReference type="Pfam" id="PF00324"/>
    </source>
</evidence>
<evidence type="ECO:0000256" key="3">
    <source>
        <dbReference type="ARBA" id="ARBA00022692"/>
    </source>
</evidence>
<gene>
    <name evidence="9" type="ORF">EDD36DRAFT_164283</name>
</gene>
<feature type="transmembrane region" description="Helical" evidence="7">
    <location>
        <begin position="283"/>
        <end position="302"/>
    </location>
</feature>
<dbReference type="FunFam" id="1.20.1740.10:FF:000006">
    <property type="entry name" value="General amino acid permease"/>
    <property type="match status" value="1"/>
</dbReference>
<feature type="transmembrane region" description="Helical" evidence="7">
    <location>
        <begin position="52"/>
        <end position="71"/>
    </location>
</feature>
<accession>A0AAN6E046</accession>
<comment type="subcellular location">
    <subcellularLocation>
        <location evidence="1">Membrane</location>
        <topology evidence="1">Multi-pass membrane protein</topology>
    </subcellularLocation>
</comment>
<dbReference type="AlphaFoldDB" id="A0AAN6E046"/>
<dbReference type="PROSITE" id="PS00218">
    <property type="entry name" value="AMINO_ACID_PERMEASE_1"/>
    <property type="match status" value="1"/>
</dbReference>
<dbReference type="PANTHER" id="PTHR43341:SF39">
    <property type="entry name" value="AMINO ACID TRANSPORTER (EUROFUNG)-RELATED"/>
    <property type="match status" value="1"/>
</dbReference>
<feature type="domain" description="Amino acid permease/ SLC12A" evidence="8">
    <location>
        <begin position="49"/>
        <end position="535"/>
    </location>
</feature>
<keyword evidence="10" id="KW-1185">Reference proteome</keyword>
<evidence type="ECO:0000313" key="10">
    <source>
        <dbReference type="Proteomes" id="UP001203852"/>
    </source>
</evidence>
<evidence type="ECO:0000313" key="9">
    <source>
        <dbReference type="EMBL" id="KAI1614772.1"/>
    </source>
</evidence>
<dbReference type="PANTHER" id="PTHR43341">
    <property type="entry name" value="AMINO ACID PERMEASE"/>
    <property type="match status" value="1"/>
</dbReference>
<feature type="transmembrane region" description="Helical" evidence="7">
    <location>
        <begin position="340"/>
        <end position="365"/>
    </location>
</feature>
<feature type="transmembrane region" description="Helical" evidence="7">
    <location>
        <begin position="479"/>
        <end position="501"/>
    </location>
</feature>
<dbReference type="Gene3D" id="1.20.1740.10">
    <property type="entry name" value="Amino acid/polyamine transporter I"/>
    <property type="match status" value="1"/>
</dbReference>
<dbReference type="Pfam" id="PF00324">
    <property type="entry name" value="AA_permease"/>
    <property type="match status" value="1"/>
</dbReference>
<dbReference type="InterPro" id="IPR004840">
    <property type="entry name" value="Amino_acid_permease_CS"/>
</dbReference>
<feature type="transmembrane region" description="Helical" evidence="7">
    <location>
        <begin position="434"/>
        <end position="454"/>
    </location>
</feature>
<protein>
    <submittedName>
        <fullName evidence="9">Amino acid permease</fullName>
    </submittedName>
</protein>
<organism evidence="9 10">
    <name type="scientific">Exophiala viscosa</name>
    <dbReference type="NCBI Taxonomy" id="2486360"/>
    <lineage>
        <taxon>Eukaryota</taxon>
        <taxon>Fungi</taxon>
        <taxon>Dikarya</taxon>
        <taxon>Ascomycota</taxon>
        <taxon>Pezizomycotina</taxon>
        <taxon>Eurotiomycetes</taxon>
        <taxon>Chaetothyriomycetidae</taxon>
        <taxon>Chaetothyriales</taxon>
        <taxon>Herpotrichiellaceae</taxon>
        <taxon>Exophiala</taxon>
    </lineage>
</organism>
<feature type="transmembrane region" description="Helical" evidence="7">
    <location>
        <begin position="77"/>
        <end position="97"/>
    </location>
</feature>
<feature type="transmembrane region" description="Helical" evidence="7">
    <location>
        <begin position="385"/>
        <end position="414"/>
    </location>
</feature>
<keyword evidence="6 7" id="KW-0472">Membrane</keyword>
<keyword evidence="4" id="KW-0029">Amino-acid transport</keyword>
<name>A0AAN6E046_9EURO</name>
<evidence type="ECO:0000256" key="6">
    <source>
        <dbReference type="ARBA" id="ARBA00023136"/>
    </source>
</evidence>